<dbReference type="Proteomes" id="UP000664109">
    <property type="component" value="Unassembled WGS sequence"/>
</dbReference>
<keyword evidence="6 11" id="KW-1133">Transmembrane helix</keyword>
<protein>
    <submittedName>
        <fullName evidence="13">Ion transporter</fullName>
    </submittedName>
</protein>
<feature type="transmembrane region" description="Helical" evidence="11">
    <location>
        <begin position="216"/>
        <end position="242"/>
    </location>
</feature>
<dbReference type="Gene3D" id="1.10.287.70">
    <property type="match status" value="1"/>
</dbReference>
<keyword evidence="5" id="KW-0851">Voltage-gated channel</keyword>
<evidence type="ECO:0000256" key="8">
    <source>
        <dbReference type="ARBA" id="ARBA00023136"/>
    </source>
</evidence>
<feature type="domain" description="Ion transport" evidence="12">
    <location>
        <begin position="30"/>
        <end position="246"/>
    </location>
</feature>
<reference evidence="13 14" key="1">
    <citation type="journal article" date="2016" name="Arch. Microbiol.">
        <title>Streptomyces zhihengii sp. nov., isolated from rhizospheric soil of Psammosilene tunicoides.</title>
        <authorList>
            <person name="Huang M.J."/>
            <person name="Fei J.J."/>
            <person name="Salam N."/>
            <person name="Kim C.J."/>
            <person name="Hozzein W.N."/>
            <person name="Xiao M."/>
            <person name="Huang H.Q."/>
            <person name="Li W.J."/>
        </authorList>
    </citation>
    <scope>NUCLEOTIDE SEQUENCE [LARGE SCALE GENOMIC DNA]</scope>
    <source>
        <strain evidence="13 14">YIM T102</strain>
    </source>
</reference>
<dbReference type="InterPro" id="IPR027359">
    <property type="entry name" value="Volt_channel_dom_sf"/>
</dbReference>
<name>A0ABS2UKP3_9ACTN</name>
<evidence type="ECO:0000313" key="13">
    <source>
        <dbReference type="EMBL" id="MBM9618097.1"/>
    </source>
</evidence>
<keyword evidence="7" id="KW-0406">Ion transport</keyword>
<feature type="transmembrane region" description="Helical" evidence="11">
    <location>
        <begin position="95"/>
        <end position="112"/>
    </location>
</feature>
<dbReference type="PANTHER" id="PTHR45628:SF7">
    <property type="entry name" value="VOLTAGE-DEPENDENT CALCIUM CHANNEL TYPE A SUBUNIT ALPHA-1"/>
    <property type="match status" value="1"/>
</dbReference>
<evidence type="ECO:0000256" key="3">
    <source>
        <dbReference type="ARBA" id="ARBA00022692"/>
    </source>
</evidence>
<evidence type="ECO:0000256" key="11">
    <source>
        <dbReference type="SAM" id="Phobius"/>
    </source>
</evidence>
<keyword evidence="10" id="KW-0407">Ion channel</keyword>
<keyword evidence="4" id="KW-0106">Calcium</keyword>
<evidence type="ECO:0000256" key="2">
    <source>
        <dbReference type="ARBA" id="ARBA00022448"/>
    </source>
</evidence>
<keyword evidence="9" id="KW-0325">Glycoprotein</keyword>
<comment type="caution">
    <text evidence="13">The sequence shown here is derived from an EMBL/GenBank/DDBJ whole genome shotgun (WGS) entry which is preliminary data.</text>
</comment>
<keyword evidence="14" id="KW-1185">Reference proteome</keyword>
<comment type="subcellular location">
    <subcellularLocation>
        <location evidence="1">Membrane</location>
        <topology evidence="1">Multi-pass membrane protein</topology>
    </subcellularLocation>
</comment>
<keyword evidence="2" id="KW-0813">Transport</keyword>
<gene>
    <name evidence="13" type="ORF">JE024_04960</name>
</gene>
<dbReference type="SUPFAM" id="SSF81324">
    <property type="entry name" value="Voltage-gated potassium channels"/>
    <property type="match status" value="1"/>
</dbReference>
<proteinExistence type="predicted"/>
<evidence type="ECO:0000256" key="1">
    <source>
        <dbReference type="ARBA" id="ARBA00004141"/>
    </source>
</evidence>
<dbReference type="EMBL" id="JAFEJA010000001">
    <property type="protein sequence ID" value="MBM9618097.1"/>
    <property type="molecule type" value="Genomic_DNA"/>
</dbReference>
<evidence type="ECO:0000256" key="4">
    <source>
        <dbReference type="ARBA" id="ARBA00022837"/>
    </source>
</evidence>
<evidence type="ECO:0000256" key="7">
    <source>
        <dbReference type="ARBA" id="ARBA00023065"/>
    </source>
</evidence>
<dbReference type="InterPro" id="IPR005821">
    <property type="entry name" value="Ion_trans_dom"/>
</dbReference>
<evidence type="ECO:0000256" key="5">
    <source>
        <dbReference type="ARBA" id="ARBA00022882"/>
    </source>
</evidence>
<accession>A0ABS2UKP3</accession>
<evidence type="ECO:0000313" key="14">
    <source>
        <dbReference type="Proteomes" id="UP000664109"/>
    </source>
</evidence>
<dbReference type="InterPro" id="IPR050599">
    <property type="entry name" value="VDCC_alpha-1_subunit"/>
</dbReference>
<keyword evidence="8 11" id="KW-0472">Membrane</keyword>
<dbReference type="PANTHER" id="PTHR45628">
    <property type="entry name" value="VOLTAGE-DEPENDENT CALCIUM CHANNEL TYPE A SUBUNIT ALPHA-1"/>
    <property type="match status" value="1"/>
</dbReference>
<dbReference type="Gene3D" id="1.20.120.350">
    <property type="entry name" value="Voltage-gated potassium channels. Chain C"/>
    <property type="match status" value="1"/>
</dbReference>
<evidence type="ECO:0000256" key="6">
    <source>
        <dbReference type="ARBA" id="ARBA00022989"/>
    </source>
</evidence>
<keyword evidence="3 11" id="KW-0812">Transmembrane</keyword>
<dbReference type="Pfam" id="PF00520">
    <property type="entry name" value="Ion_trans"/>
    <property type="match status" value="1"/>
</dbReference>
<feature type="transmembrane region" description="Helical" evidence="11">
    <location>
        <begin position="187"/>
        <end position="210"/>
    </location>
</feature>
<feature type="transmembrane region" description="Helical" evidence="11">
    <location>
        <begin position="30"/>
        <end position="52"/>
    </location>
</feature>
<dbReference type="RefSeq" id="WP_205372405.1">
    <property type="nucleotide sequence ID" value="NZ_JAFEJA010000001.1"/>
</dbReference>
<organism evidence="13 14">
    <name type="scientific">Streptomyces zhihengii</name>
    <dbReference type="NCBI Taxonomy" id="1818004"/>
    <lineage>
        <taxon>Bacteria</taxon>
        <taxon>Bacillati</taxon>
        <taxon>Actinomycetota</taxon>
        <taxon>Actinomycetes</taxon>
        <taxon>Kitasatosporales</taxon>
        <taxon>Streptomycetaceae</taxon>
        <taxon>Streptomyces</taxon>
    </lineage>
</organism>
<evidence type="ECO:0000256" key="10">
    <source>
        <dbReference type="ARBA" id="ARBA00023303"/>
    </source>
</evidence>
<sequence length="300" mass="32635">MSLDSPALAATDERRARIAERAGRVVEADWFSALAVGAIALNAVLLGAETYAGFAQEWHTGLKLLEHLLLGAFTVEIALRALAHADRPSDFFRNPWNVFDLTVVLCAFLPFVSENTTVLRLLRLARVVRTARFLPQLRIIVTAIGKSVPGAVSFLLVGTLLLYMYAMLGWAAFSADDPEHYGSLGRAALTLFVLMTLDGLGDALYGGLAISPWAVVYYASYVLLSSFLMVNLLIGVVIDSLAQARELDGDRRAADGEQAPPVEEIRERIAAARAQLEDLEHLLPHVPPRPEAVAKAAHRP</sequence>
<evidence type="ECO:0000256" key="9">
    <source>
        <dbReference type="ARBA" id="ARBA00023180"/>
    </source>
</evidence>
<feature type="transmembrane region" description="Helical" evidence="11">
    <location>
        <begin position="151"/>
        <end position="175"/>
    </location>
</feature>
<evidence type="ECO:0000259" key="12">
    <source>
        <dbReference type="Pfam" id="PF00520"/>
    </source>
</evidence>